<keyword evidence="3" id="KW-0808">Transferase</keyword>
<dbReference type="InterPro" id="IPR004046">
    <property type="entry name" value="GST_C"/>
</dbReference>
<reference evidence="3 4" key="1">
    <citation type="submission" date="2023-02" db="EMBL/GenBank/DDBJ databases">
        <title>The draft genomes of Enterobacter strains.</title>
        <authorList>
            <person name="He Y."/>
            <person name="Feng Y."/>
            <person name="Zong Z."/>
        </authorList>
    </citation>
    <scope>NUCLEOTIDE SEQUENCE [LARGE SCALE GENOMIC DNA]</scope>
    <source>
        <strain evidence="3 4">170198</strain>
    </source>
</reference>
<accession>A0ABU5D0R3</accession>
<dbReference type="SUPFAM" id="SSF47616">
    <property type="entry name" value="GST C-terminal domain-like"/>
    <property type="match status" value="1"/>
</dbReference>
<dbReference type="InterPro" id="IPR036282">
    <property type="entry name" value="Glutathione-S-Trfase_C_sf"/>
</dbReference>
<evidence type="ECO:0000259" key="2">
    <source>
        <dbReference type="PROSITE" id="PS50405"/>
    </source>
</evidence>
<feature type="domain" description="GST C-terminal" evidence="2">
    <location>
        <begin position="87"/>
        <end position="201"/>
    </location>
</feature>
<dbReference type="CDD" id="cd03188">
    <property type="entry name" value="GST_C_Beta"/>
    <property type="match status" value="1"/>
</dbReference>
<gene>
    <name evidence="3" type="primary">gstA</name>
    <name evidence="3" type="ORF">PYW49_07740</name>
</gene>
<dbReference type="PANTHER" id="PTHR44051">
    <property type="entry name" value="GLUTATHIONE S-TRANSFERASE-RELATED"/>
    <property type="match status" value="1"/>
</dbReference>
<dbReference type="EMBL" id="JARDVI010000002">
    <property type="protein sequence ID" value="MDY0417557.1"/>
    <property type="molecule type" value="Genomic_DNA"/>
</dbReference>
<dbReference type="InterPro" id="IPR004045">
    <property type="entry name" value="Glutathione_S-Trfase_N"/>
</dbReference>
<dbReference type="SFLD" id="SFLDG00358">
    <property type="entry name" value="Main_(cytGST)"/>
    <property type="match status" value="1"/>
</dbReference>
<dbReference type="PROSITE" id="PS50404">
    <property type="entry name" value="GST_NTER"/>
    <property type="match status" value="1"/>
</dbReference>
<dbReference type="PROSITE" id="PS50405">
    <property type="entry name" value="GST_CTER"/>
    <property type="match status" value="1"/>
</dbReference>
<name>A0ABU5D0R3_9ENTR</name>
<comment type="caution">
    <text evidence="3">The sequence shown here is derived from an EMBL/GenBank/DDBJ whole genome shotgun (WGS) entry which is preliminary data.</text>
</comment>
<dbReference type="Proteomes" id="UP001270266">
    <property type="component" value="Unassembled WGS sequence"/>
</dbReference>
<dbReference type="SFLD" id="SFLDS00019">
    <property type="entry name" value="Glutathione_Transferase_(cytos"/>
    <property type="match status" value="1"/>
</dbReference>
<dbReference type="EC" id="2.5.1.18" evidence="3"/>
<dbReference type="Gene3D" id="3.40.30.10">
    <property type="entry name" value="Glutaredoxin"/>
    <property type="match status" value="1"/>
</dbReference>
<dbReference type="RefSeq" id="WP_320386144.1">
    <property type="nucleotide sequence ID" value="NZ_JARDVI010000002.1"/>
</dbReference>
<evidence type="ECO:0000259" key="1">
    <source>
        <dbReference type="PROSITE" id="PS50404"/>
    </source>
</evidence>
<dbReference type="InterPro" id="IPR036249">
    <property type="entry name" value="Thioredoxin-like_sf"/>
</dbReference>
<dbReference type="CDD" id="cd03057">
    <property type="entry name" value="GST_N_Beta"/>
    <property type="match status" value="1"/>
</dbReference>
<dbReference type="InterPro" id="IPR010987">
    <property type="entry name" value="Glutathione-S-Trfase_C-like"/>
</dbReference>
<dbReference type="Pfam" id="PF00043">
    <property type="entry name" value="GST_C"/>
    <property type="match status" value="1"/>
</dbReference>
<feature type="domain" description="GST N-terminal" evidence="1">
    <location>
        <begin position="1"/>
        <end position="81"/>
    </location>
</feature>
<dbReference type="SUPFAM" id="SSF52833">
    <property type="entry name" value="Thioredoxin-like"/>
    <property type="match status" value="1"/>
</dbReference>
<organism evidence="3 4">
    <name type="scientific">Enterobacter chinensis</name>
    <dbReference type="NCBI Taxonomy" id="3030997"/>
    <lineage>
        <taxon>Bacteria</taxon>
        <taxon>Pseudomonadati</taxon>
        <taxon>Pseudomonadota</taxon>
        <taxon>Gammaproteobacteria</taxon>
        <taxon>Enterobacterales</taxon>
        <taxon>Enterobacteriaceae</taxon>
        <taxon>Enterobacter</taxon>
    </lineage>
</organism>
<dbReference type="GO" id="GO:0004364">
    <property type="term" value="F:glutathione transferase activity"/>
    <property type="evidence" value="ECO:0007669"/>
    <property type="project" value="UniProtKB-EC"/>
</dbReference>
<proteinExistence type="predicted"/>
<dbReference type="PANTHER" id="PTHR44051:SF8">
    <property type="entry name" value="GLUTATHIONE S-TRANSFERASE GSTA"/>
    <property type="match status" value="1"/>
</dbReference>
<dbReference type="Gene3D" id="1.20.1050.10">
    <property type="match status" value="1"/>
</dbReference>
<sequence length="201" mass="22818">MKLYYAPDTCSLSPHIVLREQGIEFELVKVDNRRKLTADGRDFLTINPKGYVAALELDDGKILTEGPAILQYLADLRPESGLAPRADSWERVRLQEWLNFITSEIHAGLAPLFNNTLPEEAKSIFREKLFRRFSFLQATLSTNAYLTGSSFSVADAYLFTVLGWCKFFAIELNNWPALLAYWEKISARPAVRAALRAEENV</sequence>
<dbReference type="NCBIfam" id="NF007831">
    <property type="entry name" value="PRK10542.1"/>
    <property type="match status" value="1"/>
</dbReference>
<dbReference type="SFLD" id="SFLDG01150">
    <property type="entry name" value="Main.1:_Beta-like"/>
    <property type="match status" value="1"/>
</dbReference>
<protein>
    <submittedName>
        <fullName evidence="3">Glutathione transferase GstA</fullName>
        <ecNumber evidence="3">2.5.1.18</ecNumber>
    </submittedName>
</protein>
<evidence type="ECO:0000313" key="4">
    <source>
        <dbReference type="Proteomes" id="UP001270266"/>
    </source>
</evidence>
<evidence type="ECO:0000313" key="3">
    <source>
        <dbReference type="EMBL" id="MDY0417557.1"/>
    </source>
</evidence>
<dbReference type="Pfam" id="PF13409">
    <property type="entry name" value="GST_N_2"/>
    <property type="match status" value="1"/>
</dbReference>
<keyword evidence="4" id="KW-1185">Reference proteome</keyword>
<dbReference type="InterPro" id="IPR040079">
    <property type="entry name" value="Glutathione_S-Trfase"/>
</dbReference>